<feature type="compositionally biased region" description="Low complexity" evidence="1">
    <location>
        <begin position="19"/>
        <end position="37"/>
    </location>
</feature>
<keyword evidence="3" id="KW-1185">Reference proteome</keyword>
<evidence type="ECO:0000313" key="3">
    <source>
        <dbReference type="Proteomes" id="UP000603912"/>
    </source>
</evidence>
<protein>
    <submittedName>
        <fullName evidence="2">Uncharacterized protein</fullName>
    </submittedName>
</protein>
<evidence type="ECO:0000256" key="1">
    <source>
        <dbReference type="SAM" id="MobiDB-lite"/>
    </source>
</evidence>
<organism evidence="2 3">
    <name type="scientific">Alsobacter metallidurans</name>
    <dbReference type="NCBI Taxonomy" id="340221"/>
    <lineage>
        <taxon>Bacteria</taxon>
        <taxon>Pseudomonadati</taxon>
        <taxon>Pseudomonadota</taxon>
        <taxon>Alphaproteobacteria</taxon>
        <taxon>Hyphomicrobiales</taxon>
        <taxon>Alsobacteraceae</taxon>
        <taxon>Alsobacter</taxon>
    </lineage>
</organism>
<dbReference type="Proteomes" id="UP000603912">
    <property type="component" value="Unassembled WGS sequence"/>
</dbReference>
<reference evidence="2" key="1">
    <citation type="journal article" date="2014" name="Int. J. Syst. Evol. Microbiol.">
        <title>Complete genome sequence of Corynebacterium casei LMG S-19264T (=DSM 44701T), isolated from a smear-ripened cheese.</title>
        <authorList>
            <consortium name="US DOE Joint Genome Institute (JGI-PGF)"/>
            <person name="Walter F."/>
            <person name="Albersmeier A."/>
            <person name="Kalinowski J."/>
            <person name="Ruckert C."/>
        </authorList>
    </citation>
    <scope>NUCLEOTIDE SEQUENCE</scope>
    <source>
        <strain evidence="2">CGMCC 1.12214</strain>
    </source>
</reference>
<name>A0A917I5A7_9HYPH</name>
<dbReference type="EMBL" id="BMES01000001">
    <property type="protein sequence ID" value="GGH16144.1"/>
    <property type="molecule type" value="Genomic_DNA"/>
</dbReference>
<comment type="caution">
    <text evidence="2">The sequence shown here is derived from an EMBL/GenBank/DDBJ whole genome shotgun (WGS) entry which is preliminary data.</text>
</comment>
<proteinExistence type="predicted"/>
<sequence>MQPLLQALAEALPNARLVGQGAAQPSTASTASPNTSGDTLAASGDDIDVAVPAGGLTEPPIERR</sequence>
<feature type="region of interest" description="Disordered" evidence="1">
    <location>
        <begin position="19"/>
        <end position="64"/>
    </location>
</feature>
<gene>
    <name evidence="2" type="ORF">GCM10007036_16600</name>
</gene>
<evidence type="ECO:0000313" key="2">
    <source>
        <dbReference type="EMBL" id="GGH16144.1"/>
    </source>
</evidence>
<accession>A0A917I5A7</accession>
<dbReference type="AlphaFoldDB" id="A0A917I5A7"/>
<reference evidence="2" key="2">
    <citation type="submission" date="2020-09" db="EMBL/GenBank/DDBJ databases">
        <authorList>
            <person name="Sun Q."/>
            <person name="Zhou Y."/>
        </authorList>
    </citation>
    <scope>NUCLEOTIDE SEQUENCE</scope>
    <source>
        <strain evidence="2">CGMCC 1.12214</strain>
    </source>
</reference>